<feature type="compositionally biased region" description="Basic and acidic residues" evidence="3">
    <location>
        <begin position="122"/>
        <end position="146"/>
    </location>
</feature>
<feature type="region of interest" description="Disordered" evidence="3">
    <location>
        <begin position="1"/>
        <end position="70"/>
    </location>
</feature>
<feature type="compositionally biased region" description="Polar residues" evidence="3">
    <location>
        <begin position="805"/>
        <end position="820"/>
    </location>
</feature>
<dbReference type="PROSITE" id="PS50048">
    <property type="entry name" value="ZN2_CY6_FUNGAL_2"/>
    <property type="match status" value="1"/>
</dbReference>
<gene>
    <name evidence="5" type="ORF">BCR35DRAFT_304738</name>
</gene>
<comment type="caution">
    <text evidence="5">The sequence shown here is derived from an EMBL/GenBank/DDBJ whole genome shotgun (WGS) entry which is preliminary data.</text>
</comment>
<name>A0A1Y2F639_9BASI</name>
<feature type="compositionally biased region" description="Low complexity" evidence="3">
    <location>
        <begin position="39"/>
        <end position="62"/>
    </location>
</feature>
<dbReference type="PANTHER" id="PTHR31644:SF1">
    <property type="entry name" value="ZN(II)2CYS6 TRANSCRIPTION FACTOR (EUROFUNG)"/>
    <property type="match status" value="1"/>
</dbReference>
<dbReference type="CDD" id="cd12148">
    <property type="entry name" value="fungal_TF_MHR"/>
    <property type="match status" value="1"/>
</dbReference>
<accession>A0A1Y2F639</accession>
<evidence type="ECO:0000256" key="2">
    <source>
        <dbReference type="ARBA" id="ARBA00023242"/>
    </source>
</evidence>
<feature type="non-terminal residue" evidence="5">
    <location>
        <position position="1"/>
    </location>
</feature>
<dbReference type="STRING" id="106004.A0A1Y2F639"/>
<dbReference type="GO" id="GO:0000981">
    <property type="term" value="F:DNA-binding transcription factor activity, RNA polymerase II-specific"/>
    <property type="evidence" value="ECO:0007669"/>
    <property type="project" value="InterPro"/>
</dbReference>
<dbReference type="InterPro" id="IPR001138">
    <property type="entry name" value="Zn2Cys6_DnaBD"/>
</dbReference>
<dbReference type="AlphaFoldDB" id="A0A1Y2F639"/>
<dbReference type="CDD" id="cd00067">
    <property type="entry name" value="GAL4"/>
    <property type="match status" value="1"/>
</dbReference>
<dbReference type="InParanoid" id="A0A1Y2F639"/>
<dbReference type="GO" id="GO:0008270">
    <property type="term" value="F:zinc ion binding"/>
    <property type="evidence" value="ECO:0007669"/>
    <property type="project" value="InterPro"/>
</dbReference>
<evidence type="ECO:0000259" key="4">
    <source>
        <dbReference type="PROSITE" id="PS50048"/>
    </source>
</evidence>
<dbReference type="InterPro" id="IPR007219">
    <property type="entry name" value="XnlR_reg_dom"/>
</dbReference>
<evidence type="ECO:0000256" key="1">
    <source>
        <dbReference type="ARBA" id="ARBA00022723"/>
    </source>
</evidence>
<feature type="region of interest" description="Disordered" evidence="3">
    <location>
        <begin position="805"/>
        <end position="843"/>
    </location>
</feature>
<organism evidence="5 6">
    <name type="scientific">Leucosporidium creatinivorum</name>
    <dbReference type="NCBI Taxonomy" id="106004"/>
    <lineage>
        <taxon>Eukaryota</taxon>
        <taxon>Fungi</taxon>
        <taxon>Dikarya</taxon>
        <taxon>Basidiomycota</taxon>
        <taxon>Pucciniomycotina</taxon>
        <taxon>Microbotryomycetes</taxon>
        <taxon>Leucosporidiales</taxon>
        <taxon>Leucosporidium</taxon>
    </lineage>
</organism>
<dbReference type="InterPro" id="IPR052780">
    <property type="entry name" value="AAA_Catabolism_Regulators"/>
</dbReference>
<feature type="region of interest" description="Disordered" evidence="3">
    <location>
        <begin position="109"/>
        <end position="166"/>
    </location>
</feature>
<dbReference type="PROSITE" id="PS00463">
    <property type="entry name" value="ZN2_CY6_FUNGAL_1"/>
    <property type="match status" value="1"/>
</dbReference>
<keyword evidence="2" id="KW-0539">Nucleus</keyword>
<evidence type="ECO:0000256" key="3">
    <source>
        <dbReference type="SAM" id="MobiDB-lite"/>
    </source>
</evidence>
<sequence>MNAPSTAASSAPPTAGPQAPAAAPPVASSSTAPQPPPASGSSSSTAAAAAASTDGSAPGSGPQKARRAFKACAHCRARKAKCDLGDLDSPKEPPCARCRREGVRCEFLPSRRGGRVPFAKQKRNENKEESEEPTVKEPTPEPERESTTFVSSAMGHIGSLASNSANRPHDFAVAAPYLSSEIGRAAQRFPPTIPVPPPITQGDIFRHGRLAPKTDGRSPNQGSDASPTESFSDGRAPSDSSGQRKKRRRESGHPADPETLAAASLRNPVDALDLLLAAADPKGARRMDGSDTVMEESGSNGAKTVSPNEHPAENGVVGDIAIGASPGQASTGGKTNGAEERREEPVAPPPPPPKLEDFPLVKKGVMSTRKLCELVDTFFSRMHFIFPVVPWTRVPRSEAALAKFAAEELHLVTVFCVIASRHDKNPRVHDKSWAYLQTLINEIMLGKSVSVGAVESLLLLSEWLPRQPETAAGQINAEENRMSWMLVGTAVRLGYMMGLDSKTLTPALPFDAYAEHTEAEEILNRERVAWTYCYMFDRQISIRTGKAFWSRGPQLCFTGGSGGVYPTATNNFPSLRFVEDTQDDFASLLQAYVELTQIMTSAHDILYPSRERTVSMIRSGEYYKFLDEFTRSLDSFRTTWEGKRWATYPLTECIWITFHYLRLYIYGFAFQAHVQRATSDANSDDETTGPSLFPAGLTASPDAKFILEAIDAAADLLRLVTDRLHPGGALPFLPWRFFMMFSYAGVFLLKAVYVEAVAPMDRQVILRVLKRLIFVLACASTDEQHPGVRYARLLNGLLRAFSQGQESAAQTRAPTPSRRNSLPGGAEAPVINNLPTTTSATAPNSAPALDFSLPWALGTDAIHSTPLPGHLPADLYPASTFGAPFPATFPPLAANPTAPQAIGTTPFPMLPFSESQPFHQLASSMQEPTAADDQLLNWDLEANLSADASLLPNVAATADVFNNFLLEDSALDFWTSFSAPQDWSANNGAGTGTL</sequence>
<feature type="domain" description="Zn(2)-C6 fungal-type" evidence="4">
    <location>
        <begin position="71"/>
        <end position="107"/>
    </location>
</feature>
<dbReference type="PANTHER" id="PTHR31644">
    <property type="entry name" value="TRANSCRIPTIONAL ACTIVATOR ARO80-RELATED"/>
    <property type="match status" value="1"/>
</dbReference>
<dbReference type="SMART" id="SM00066">
    <property type="entry name" value="GAL4"/>
    <property type="match status" value="1"/>
</dbReference>
<dbReference type="SUPFAM" id="SSF57701">
    <property type="entry name" value="Zn2/Cys6 DNA-binding domain"/>
    <property type="match status" value="1"/>
</dbReference>
<dbReference type="Proteomes" id="UP000193467">
    <property type="component" value="Unassembled WGS sequence"/>
</dbReference>
<dbReference type="Gene3D" id="4.10.240.10">
    <property type="entry name" value="Zn(2)-C6 fungal-type DNA-binding domain"/>
    <property type="match status" value="1"/>
</dbReference>
<evidence type="ECO:0000313" key="5">
    <source>
        <dbReference type="EMBL" id="ORY79323.1"/>
    </source>
</evidence>
<dbReference type="OrthoDB" id="39175at2759"/>
<dbReference type="EMBL" id="MCGR01000027">
    <property type="protein sequence ID" value="ORY79323.1"/>
    <property type="molecule type" value="Genomic_DNA"/>
</dbReference>
<dbReference type="InterPro" id="IPR036864">
    <property type="entry name" value="Zn2-C6_fun-type_DNA-bd_sf"/>
</dbReference>
<reference evidence="5 6" key="1">
    <citation type="submission" date="2016-07" db="EMBL/GenBank/DDBJ databases">
        <title>Pervasive Adenine N6-methylation of Active Genes in Fungi.</title>
        <authorList>
            <consortium name="DOE Joint Genome Institute"/>
            <person name="Mondo S.J."/>
            <person name="Dannebaum R.O."/>
            <person name="Kuo R.C."/>
            <person name="Labutti K."/>
            <person name="Haridas S."/>
            <person name="Kuo A."/>
            <person name="Salamov A."/>
            <person name="Ahrendt S.R."/>
            <person name="Lipzen A."/>
            <person name="Sullivan W."/>
            <person name="Andreopoulos W.B."/>
            <person name="Clum A."/>
            <person name="Lindquist E."/>
            <person name="Daum C."/>
            <person name="Ramamoorthy G.K."/>
            <person name="Gryganskyi A."/>
            <person name="Culley D."/>
            <person name="Magnuson J.K."/>
            <person name="James T.Y."/>
            <person name="O'Malley M.A."/>
            <person name="Stajich J.E."/>
            <person name="Spatafora J.W."/>
            <person name="Visel A."/>
            <person name="Grigoriev I.V."/>
        </authorList>
    </citation>
    <scope>NUCLEOTIDE SEQUENCE [LARGE SCALE GENOMIC DNA]</scope>
    <source>
        <strain evidence="5 6">62-1032</strain>
    </source>
</reference>
<feature type="compositionally biased region" description="Low complexity" evidence="3">
    <location>
        <begin position="1"/>
        <end position="32"/>
    </location>
</feature>
<dbReference type="SMART" id="SM00906">
    <property type="entry name" value="Fungal_trans"/>
    <property type="match status" value="1"/>
</dbReference>
<evidence type="ECO:0000313" key="6">
    <source>
        <dbReference type="Proteomes" id="UP000193467"/>
    </source>
</evidence>
<dbReference type="Pfam" id="PF00172">
    <property type="entry name" value="Zn_clus"/>
    <property type="match status" value="1"/>
</dbReference>
<keyword evidence="1" id="KW-0479">Metal-binding</keyword>
<feature type="compositionally biased region" description="Low complexity" evidence="3">
    <location>
        <begin position="832"/>
        <end position="843"/>
    </location>
</feature>
<dbReference type="GO" id="GO:0005634">
    <property type="term" value="C:nucleus"/>
    <property type="evidence" value="ECO:0007669"/>
    <property type="project" value="TreeGrafter"/>
</dbReference>
<protein>
    <recommendedName>
        <fullName evidence="4">Zn(2)-C6 fungal-type domain-containing protein</fullName>
    </recommendedName>
</protein>
<proteinExistence type="predicted"/>
<dbReference type="GO" id="GO:0003677">
    <property type="term" value="F:DNA binding"/>
    <property type="evidence" value="ECO:0007669"/>
    <property type="project" value="InterPro"/>
</dbReference>
<feature type="region of interest" description="Disordered" evidence="3">
    <location>
        <begin position="283"/>
        <end position="358"/>
    </location>
</feature>
<feature type="compositionally biased region" description="Polar residues" evidence="3">
    <location>
        <begin position="297"/>
        <end position="307"/>
    </location>
</feature>
<feature type="compositionally biased region" description="Polar residues" evidence="3">
    <location>
        <begin position="217"/>
        <end position="231"/>
    </location>
</feature>
<keyword evidence="6" id="KW-1185">Reference proteome</keyword>
<feature type="region of interest" description="Disordered" evidence="3">
    <location>
        <begin position="188"/>
        <end position="266"/>
    </location>
</feature>
<dbReference type="GO" id="GO:0006351">
    <property type="term" value="P:DNA-templated transcription"/>
    <property type="evidence" value="ECO:0007669"/>
    <property type="project" value="InterPro"/>
</dbReference>